<evidence type="ECO:0000313" key="1">
    <source>
        <dbReference type="EMBL" id="PAU48590.1"/>
    </source>
</evidence>
<protein>
    <submittedName>
        <fullName evidence="1">Uncharacterized protein</fullName>
    </submittedName>
</protein>
<gene>
    <name evidence="1" type="ORF">CK936_12430</name>
</gene>
<keyword evidence="2" id="KW-1185">Reference proteome</keyword>
<organism evidence="1 2">
    <name type="scientific">Streptomyces albireticuli</name>
    <dbReference type="NCBI Taxonomy" id="1940"/>
    <lineage>
        <taxon>Bacteria</taxon>
        <taxon>Bacillati</taxon>
        <taxon>Actinomycetota</taxon>
        <taxon>Actinomycetes</taxon>
        <taxon>Kitasatosporales</taxon>
        <taxon>Streptomycetaceae</taxon>
        <taxon>Streptomyces</taxon>
    </lineage>
</organism>
<accession>A0A2A2DB46</accession>
<dbReference type="InterPro" id="IPR046200">
    <property type="entry name" value="DUF6233"/>
</dbReference>
<proteinExistence type="predicted"/>
<name>A0A2A2DB46_9ACTN</name>
<sequence length="129" mass="14221">MPLLPSRDMEQLFSHDELALITAAAEEAGMAPRDWVRGAVLQYLTEDLYEDEPAPTGAPYRPDLEHARWPTTEHCRSGRPLLELHHAGCWVPKGDEKTMTTAQARQALLAGEAGACDACLPERFLTPAV</sequence>
<dbReference type="Pfam" id="PF19746">
    <property type="entry name" value="DUF6233"/>
    <property type="match status" value="1"/>
</dbReference>
<dbReference type="AlphaFoldDB" id="A0A2A2DB46"/>
<reference evidence="1 2" key="1">
    <citation type="submission" date="2017-08" db="EMBL/GenBank/DDBJ databases">
        <title>Genome sequence of Streptomyces albireticuli NRRL B-1670.</title>
        <authorList>
            <person name="Graham D.E."/>
            <person name="Mahan K.M."/>
            <person name="Klingeman D.M."/>
            <person name="Hettich R.L."/>
            <person name="Parry R.J."/>
            <person name="Spain J.C."/>
        </authorList>
    </citation>
    <scope>NUCLEOTIDE SEQUENCE [LARGE SCALE GENOMIC DNA]</scope>
    <source>
        <strain evidence="1 2">NRRL B-1670</strain>
    </source>
</reference>
<dbReference type="Proteomes" id="UP000218944">
    <property type="component" value="Unassembled WGS sequence"/>
</dbReference>
<comment type="caution">
    <text evidence="1">The sequence shown here is derived from an EMBL/GenBank/DDBJ whole genome shotgun (WGS) entry which is preliminary data.</text>
</comment>
<evidence type="ECO:0000313" key="2">
    <source>
        <dbReference type="Proteomes" id="UP000218944"/>
    </source>
</evidence>
<dbReference type="EMBL" id="NSJV01000231">
    <property type="protein sequence ID" value="PAU48590.1"/>
    <property type="molecule type" value="Genomic_DNA"/>
</dbReference>